<organism evidence="2 3">
    <name type="scientific">Colletotrichum salicis</name>
    <dbReference type="NCBI Taxonomy" id="1209931"/>
    <lineage>
        <taxon>Eukaryota</taxon>
        <taxon>Fungi</taxon>
        <taxon>Dikarya</taxon>
        <taxon>Ascomycota</taxon>
        <taxon>Pezizomycotina</taxon>
        <taxon>Sordariomycetes</taxon>
        <taxon>Hypocreomycetidae</taxon>
        <taxon>Glomerellales</taxon>
        <taxon>Glomerellaceae</taxon>
        <taxon>Colletotrichum</taxon>
        <taxon>Colletotrichum acutatum species complex</taxon>
    </lineage>
</organism>
<keyword evidence="3" id="KW-1185">Reference proteome</keyword>
<name>A0A135UI83_9PEZI</name>
<evidence type="ECO:0000313" key="2">
    <source>
        <dbReference type="EMBL" id="KXH60094.1"/>
    </source>
</evidence>
<feature type="region of interest" description="Disordered" evidence="1">
    <location>
        <begin position="285"/>
        <end position="313"/>
    </location>
</feature>
<feature type="compositionally biased region" description="Basic and acidic residues" evidence="1">
    <location>
        <begin position="295"/>
        <end position="313"/>
    </location>
</feature>
<protein>
    <submittedName>
        <fullName evidence="2">Uncharacterized protein</fullName>
    </submittedName>
</protein>
<evidence type="ECO:0000256" key="1">
    <source>
        <dbReference type="SAM" id="MobiDB-lite"/>
    </source>
</evidence>
<reference evidence="2 3" key="1">
    <citation type="submission" date="2014-02" db="EMBL/GenBank/DDBJ databases">
        <title>The genome sequence of Colletotrichum salicis CBS 607.94.</title>
        <authorList>
            <person name="Baroncelli R."/>
            <person name="Thon M.R."/>
        </authorList>
    </citation>
    <scope>NUCLEOTIDE SEQUENCE [LARGE SCALE GENOMIC DNA]</scope>
    <source>
        <strain evidence="2 3">CBS 607.94</strain>
    </source>
</reference>
<gene>
    <name evidence="2" type="ORF">CSAL01_12097</name>
</gene>
<sequence>MRSGTFDGGGTASSQALYGVHYRMERTWDRSAQTQSPGILTWRDGTVIHEWTCTSRIAHRPSPIARRPSPVANGAAPSLFPARSARGSHAMSSPADGAHLRHHLPYRQRAVRSLQFSLLLGITTQRNSTLALPLWPQSYWDDKKRHPLPSRPRDRGQVLLAGGPVLLRLLQQHQASVIVATAGILGRPPLTDVPRMASQVPNRVAKVLRRRYDTARPTDTCPGTGDPVPAAKNSNIEAWHGIDDMAWCDPGAVVSSEHNRHFNHLHDQVTRSTFILMRGKSRVGLERARKGKNPTTKDIHDGEQQRDSESAGHELKGAKYGYGALMPHDKQMIDACEDRDPTSIGDVLPLELPSVVWHIHEGVQRAACVWIHWQGHMACHVDVGAGTGMIATGLDKHPKYSLPPSPGNKKREQRPCVPKNPRAGFGCASTSSTMAPPGMVVAER</sequence>
<dbReference type="Proteomes" id="UP000070121">
    <property type="component" value="Unassembled WGS sequence"/>
</dbReference>
<proteinExistence type="predicted"/>
<dbReference type="AlphaFoldDB" id="A0A135UI83"/>
<comment type="caution">
    <text evidence="2">The sequence shown here is derived from an EMBL/GenBank/DDBJ whole genome shotgun (WGS) entry which is preliminary data.</text>
</comment>
<evidence type="ECO:0000313" key="3">
    <source>
        <dbReference type="Proteomes" id="UP000070121"/>
    </source>
</evidence>
<feature type="region of interest" description="Disordered" evidence="1">
    <location>
        <begin position="396"/>
        <end position="431"/>
    </location>
</feature>
<dbReference type="EMBL" id="JFFI01001429">
    <property type="protein sequence ID" value="KXH60094.1"/>
    <property type="molecule type" value="Genomic_DNA"/>
</dbReference>
<accession>A0A135UI83</accession>